<dbReference type="AlphaFoldDB" id="A0A151SL23"/>
<proteinExistence type="predicted"/>
<keyword evidence="2" id="KW-1185">Reference proteome</keyword>
<organism evidence="1 2">
    <name type="scientific">Cajanus cajan</name>
    <name type="common">Pigeon pea</name>
    <name type="synonym">Cajanus indicus</name>
    <dbReference type="NCBI Taxonomy" id="3821"/>
    <lineage>
        <taxon>Eukaryota</taxon>
        <taxon>Viridiplantae</taxon>
        <taxon>Streptophyta</taxon>
        <taxon>Embryophyta</taxon>
        <taxon>Tracheophyta</taxon>
        <taxon>Spermatophyta</taxon>
        <taxon>Magnoliopsida</taxon>
        <taxon>eudicotyledons</taxon>
        <taxon>Gunneridae</taxon>
        <taxon>Pentapetalae</taxon>
        <taxon>rosids</taxon>
        <taxon>fabids</taxon>
        <taxon>Fabales</taxon>
        <taxon>Fabaceae</taxon>
        <taxon>Papilionoideae</taxon>
        <taxon>50 kb inversion clade</taxon>
        <taxon>NPAAA clade</taxon>
        <taxon>indigoferoid/millettioid clade</taxon>
        <taxon>Phaseoleae</taxon>
        <taxon>Cajanus</taxon>
    </lineage>
</organism>
<dbReference type="EMBL" id="CM003613">
    <property type="protein sequence ID" value="KYP55536.1"/>
    <property type="molecule type" value="Genomic_DNA"/>
</dbReference>
<gene>
    <name evidence="1" type="ORF">KK1_001748</name>
</gene>
<protein>
    <recommendedName>
        <fullName evidence="3">Retrovirus-related Pol polyprotein from transposon TNT 1-94</fullName>
    </recommendedName>
</protein>
<evidence type="ECO:0000313" key="2">
    <source>
        <dbReference type="Proteomes" id="UP000075243"/>
    </source>
</evidence>
<dbReference type="Proteomes" id="UP000075243">
    <property type="component" value="Chromosome 11"/>
</dbReference>
<evidence type="ECO:0008006" key="3">
    <source>
        <dbReference type="Google" id="ProtNLM"/>
    </source>
</evidence>
<dbReference type="Gramene" id="C.cajan_01710.t">
    <property type="protein sequence ID" value="C.cajan_01710.t.cds1"/>
    <property type="gene ID" value="C.cajan_01710"/>
</dbReference>
<sequence>MLGCCPISTPMDSSTRLFAFSGTPLEDHSSYRRLIGRLIYLTSTHPDITHVA</sequence>
<evidence type="ECO:0000313" key="1">
    <source>
        <dbReference type="EMBL" id="KYP55536.1"/>
    </source>
</evidence>
<reference evidence="1 2" key="1">
    <citation type="journal article" date="2012" name="Nat. Biotechnol.">
        <title>Draft genome sequence of pigeonpea (Cajanus cajan), an orphan legume crop of resource-poor farmers.</title>
        <authorList>
            <person name="Varshney R.K."/>
            <person name="Chen W."/>
            <person name="Li Y."/>
            <person name="Bharti A.K."/>
            <person name="Saxena R.K."/>
            <person name="Schlueter J.A."/>
            <person name="Donoghue M.T."/>
            <person name="Azam S."/>
            <person name="Fan G."/>
            <person name="Whaley A.M."/>
            <person name="Farmer A.D."/>
            <person name="Sheridan J."/>
            <person name="Iwata A."/>
            <person name="Tuteja R."/>
            <person name="Penmetsa R.V."/>
            <person name="Wu W."/>
            <person name="Upadhyaya H.D."/>
            <person name="Yang S.P."/>
            <person name="Shah T."/>
            <person name="Saxena K.B."/>
            <person name="Michael T."/>
            <person name="McCombie W.R."/>
            <person name="Yang B."/>
            <person name="Zhang G."/>
            <person name="Yang H."/>
            <person name="Wang J."/>
            <person name="Spillane C."/>
            <person name="Cook D.R."/>
            <person name="May G.D."/>
            <person name="Xu X."/>
            <person name="Jackson S.A."/>
        </authorList>
    </citation>
    <scope>NUCLEOTIDE SEQUENCE [LARGE SCALE GENOMIC DNA]</scope>
    <source>
        <strain evidence="2">cv. Asha</strain>
    </source>
</reference>
<accession>A0A151SL23</accession>
<name>A0A151SL23_CAJCA</name>